<dbReference type="EMBL" id="CP025330">
    <property type="protein sequence ID" value="AZT92932.1"/>
    <property type="molecule type" value="Genomic_DNA"/>
</dbReference>
<dbReference type="KEGG" id="blin:BLSMQ_1165"/>
<evidence type="ECO:0000313" key="25">
    <source>
        <dbReference type="EMBL" id="PCC16891.1"/>
    </source>
</evidence>
<dbReference type="InterPro" id="IPR050090">
    <property type="entry name" value="Tyrosine_recombinase_XerCD"/>
</dbReference>
<keyword evidence="4" id="KW-0233">DNA recombination</keyword>
<dbReference type="RefSeq" id="WP_069599742.1">
    <property type="nucleotide sequence ID" value="NZ_CP017150.1"/>
</dbReference>
<evidence type="ECO:0000313" key="15">
    <source>
        <dbReference type="EMBL" id="AZT92769.1"/>
    </source>
</evidence>
<evidence type="ECO:0000313" key="20">
    <source>
        <dbReference type="EMBL" id="AZT93369.1"/>
    </source>
</evidence>
<evidence type="ECO:0000313" key="34">
    <source>
        <dbReference type="Proteomes" id="UP000218377"/>
    </source>
</evidence>
<dbReference type="EMBL" id="CP025330">
    <property type="protein sequence ID" value="AZT92769.1"/>
    <property type="molecule type" value="Genomic_DNA"/>
</dbReference>
<evidence type="ECO:0000259" key="7">
    <source>
        <dbReference type="PROSITE" id="PS51900"/>
    </source>
</evidence>
<dbReference type="InterPro" id="IPR002104">
    <property type="entry name" value="Integrase_catalytic"/>
</dbReference>
<dbReference type="Proteomes" id="UP000218620">
    <property type="component" value="Unassembled WGS sequence"/>
</dbReference>
<dbReference type="Proteomes" id="UP000217720">
    <property type="component" value="Unassembled WGS sequence"/>
</dbReference>
<dbReference type="EMBL" id="CP025330">
    <property type="protein sequence ID" value="AZT92740.1"/>
    <property type="molecule type" value="Genomic_DNA"/>
</dbReference>
<dbReference type="KEGG" id="blin:BLSMQ_1141"/>
<evidence type="ECO:0000313" key="37">
    <source>
        <dbReference type="Proteomes" id="UP000234300"/>
    </source>
</evidence>
<reference evidence="38 39" key="7">
    <citation type="submission" date="2019-01" db="EMBL/GenBank/DDBJ databases">
        <title>Comparative genomic analysis of Brevibacterium aurantiacum sheds light on its evolution and its adaptation to smear-ripened cheeses.</title>
        <authorList>
            <person name="Moineau S."/>
        </authorList>
    </citation>
    <scope>NUCLEOTIDE SEQUENCE [LARGE SCALE GENOMIC DNA]</scope>
    <source>
        <strain evidence="11 39">SMQ-1417</strain>
        <strain evidence="24 38">SMQ-1420</strain>
    </source>
</reference>
<evidence type="ECO:0000313" key="10">
    <source>
        <dbReference type="EMBL" id="AOP54447.1"/>
    </source>
</evidence>
<feature type="domain" description="Core-binding (CB)" evidence="7">
    <location>
        <begin position="105"/>
        <end position="192"/>
    </location>
</feature>
<evidence type="ECO:0000256" key="2">
    <source>
        <dbReference type="ARBA" id="ARBA00022908"/>
    </source>
</evidence>
<comment type="similarity">
    <text evidence="1">Belongs to the 'phage' integrase family.</text>
</comment>
<dbReference type="Proteomes" id="UP000218377">
    <property type="component" value="Unassembled WGS sequence"/>
</dbReference>
<sequence>MEHSVPELGDIVIAALRDANYQESTITNYQKTITKLTTYIDTHGGVYTPELGNRFAGLTTSPQTGKFSAQRHFDFSRLIHLVNTYLETSTIVLSHRTRGGGGRWPTSHDLADRYTEYETHIRQRGLADATIDDYARTTRSYLVFLEGQSITTLDAATADTVTAHFDSLLARWKSTSFPWVVSNLRPFFKYSHRPDLIDALCLINATRNHAVIPALTDQQCQQVIAECQKPSTPARNAAITLLALTTGLRAIDITRMKLTDLDWHHRTLRIIQHKTGNPLTVPLPSLLCQRVADYVLGGRPTSTSPEVFLRTKAPHTRLTDHSAIHVIITKTLNTAGIDHPAGAQFLRHTAATRLLKANTPLPTISAVLGHADPTSTTVYYTVDADRLRDCVLPVPKGAQS</sequence>
<dbReference type="GO" id="GO:0006310">
    <property type="term" value="P:DNA recombination"/>
    <property type="evidence" value="ECO:0007669"/>
    <property type="project" value="UniProtKB-KW"/>
</dbReference>
<reference evidence="32 33" key="3">
    <citation type="journal article" date="2017" name="Elife">
        <title>Extensive horizontal gene transfer in cheese-associated bacteria.</title>
        <authorList>
            <person name="Bonham K.S."/>
            <person name="Wolfe B.E."/>
            <person name="Dutton R.J."/>
        </authorList>
    </citation>
    <scope>NUCLEOTIDE SEQUENCE [LARGE SCALE GENOMIC DNA]</scope>
    <source>
        <strain evidence="28 33">738_8</strain>
        <strain evidence="27 32">900_6</strain>
        <strain evidence="26 35">962_8</strain>
        <strain evidence="25 34">JB5</strain>
    </source>
</reference>
<evidence type="ECO:0000313" key="28">
    <source>
        <dbReference type="EMBL" id="PCC52098.1"/>
    </source>
</evidence>
<dbReference type="EMBL" id="NRGO01000035">
    <property type="protein sequence ID" value="PCC48534.1"/>
    <property type="molecule type" value="Genomic_DNA"/>
</dbReference>
<dbReference type="EMBL" id="NRGX01000001">
    <property type="protein sequence ID" value="PCC16891.1"/>
    <property type="molecule type" value="Genomic_DNA"/>
</dbReference>
<reference evidence="31" key="2">
    <citation type="submission" date="2016-09" db="EMBL/GenBank/DDBJ databases">
        <title>Complete Genome Sequence of Brevibacterium linens SMQ-1335.</title>
        <authorList>
            <person name="de Melo A.G."/>
            <person name="Labrie S.J."/>
            <person name="Dumaresq J."/>
            <person name="Roberts R.J."/>
            <person name="Tremblay D.M."/>
            <person name="Moineau S."/>
        </authorList>
    </citation>
    <scope>NUCLEOTIDE SEQUENCE [LARGE SCALE GENOMIC DNA]</scope>
    <source>
        <strain evidence="31">SMQ-1335</strain>
    </source>
</reference>
<dbReference type="EMBL" id="CP025330">
    <property type="protein sequence ID" value="AZT91857.1"/>
    <property type="molecule type" value="Genomic_DNA"/>
</dbReference>
<evidence type="ECO:0000313" key="38">
    <source>
        <dbReference type="Proteomes" id="UP000282731"/>
    </source>
</evidence>
<evidence type="ECO:0000313" key="18">
    <source>
        <dbReference type="EMBL" id="AZT93035.1"/>
    </source>
</evidence>
<evidence type="ECO:0000313" key="21">
    <source>
        <dbReference type="EMBL" id="AZT93488.1"/>
    </source>
</evidence>
<dbReference type="InterPro" id="IPR044068">
    <property type="entry name" value="CB"/>
</dbReference>
<dbReference type="EMBL" id="CP025330">
    <property type="protein sequence ID" value="AZT92731.1"/>
    <property type="molecule type" value="Genomic_DNA"/>
</dbReference>
<dbReference type="Proteomes" id="UP000234289">
    <property type="component" value="Unassembled WGS sequence"/>
</dbReference>
<dbReference type="EMBL" id="CP017150">
    <property type="protein sequence ID" value="AOP52877.1"/>
    <property type="molecule type" value="Genomic_DNA"/>
</dbReference>
<evidence type="ECO:0000313" key="26">
    <source>
        <dbReference type="EMBL" id="PCC41155.1"/>
    </source>
</evidence>
<evidence type="ECO:0000313" key="30">
    <source>
        <dbReference type="EMBL" id="SMY02798.1"/>
    </source>
</evidence>
<evidence type="ECO:0000313" key="33">
    <source>
        <dbReference type="Proteomes" id="UP000217881"/>
    </source>
</evidence>
<dbReference type="Proteomes" id="UP000283000">
    <property type="component" value="Chromosome"/>
</dbReference>
<evidence type="ECO:0000313" key="11">
    <source>
        <dbReference type="EMBL" id="AZT91842.1"/>
    </source>
</evidence>
<dbReference type="GO" id="GO:0003677">
    <property type="term" value="F:DNA binding"/>
    <property type="evidence" value="ECO:0007669"/>
    <property type="project" value="UniProtKB-UniRule"/>
</dbReference>
<evidence type="ECO:0000313" key="36">
    <source>
        <dbReference type="Proteomes" id="UP000234289"/>
    </source>
</evidence>
<dbReference type="Pfam" id="PF00589">
    <property type="entry name" value="Phage_integrase"/>
    <property type="match status" value="1"/>
</dbReference>
<evidence type="ECO:0000313" key="29">
    <source>
        <dbReference type="EMBL" id="SMY01603.1"/>
    </source>
</evidence>
<dbReference type="Pfam" id="PF02899">
    <property type="entry name" value="Phage_int_SAM_1"/>
    <property type="match status" value="1"/>
</dbReference>
<dbReference type="InterPro" id="IPR010998">
    <property type="entry name" value="Integrase_recombinase_N"/>
</dbReference>
<dbReference type="KEGG" id="blin:BLSMQ_2741"/>
<dbReference type="EMBL" id="CP025330">
    <property type="protein sequence ID" value="AZT91842.1"/>
    <property type="molecule type" value="Genomic_DNA"/>
</dbReference>
<evidence type="ECO:0000313" key="39">
    <source>
        <dbReference type="Proteomes" id="UP000283000"/>
    </source>
</evidence>
<dbReference type="Gene3D" id="1.10.443.10">
    <property type="entry name" value="Intergrase catalytic core"/>
    <property type="match status" value="1"/>
</dbReference>
<evidence type="ECO:0000313" key="13">
    <source>
        <dbReference type="EMBL" id="AZT92731.1"/>
    </source>
</evidence>
<dbReference type="PROSITE" id="PS51898">
    <property type="entry name" value="TYR_RECOMBINASE"/>
    <property type="match status" value="1"/>
</dbReference>
<evidence type="ECO:0000313" key="16">
    <source>
        <dbReference type="EMBL" id="AZT92780.1"/>
    </source>
</evidence>
<dbReference type="EMBL" id="CP017150">
    <property type="protein sequence ID" value="AOP52853.1"/>
    <property type="molecule type" value="Genomic_DNA"/>
</dbReference>
<reference evidence="36" key="4">
    <citation type="submission" date="2017-03" db="EMBL/GenBank/DDBJ databases">
        <authorList>
            <person name="Monnet C."/>
        </authorList>
    </citation>
    <scope>NUCLEOTIDE SEQUENCE [LARGE SCALE GENOMIC DNA]</scope>
    <source>
        <strain evidence="36">CNRZ 920</strain>
    </source>
</reference>
<dbReference type="InterPro" id="IPR011010">
    <property type="entry name" value="DNA_brk_join_enz"/>
</dbReference>
<dbReference type="EMBL" id="CP025330">
    <property type="protein sequence ID" value="AZT93044.1"/>
    <property type="molecule type" value="Genomic_DNA"/>
</dbReference>
<evidence type="ECO:0000313" key="14">
    <source>
        <dbReference type="EMBL" id="AZT92740.1"/>
    </source>
</evidence>
<dbReference type="EMBL" id="CP025330">
    <property type="protein sequence ID" value="AZT93488.1"/>
    <property type="molecule type" value="Genomic_DNA"/>
</dbReference>
<evidence type="ECO:0000256" key="4">
    <source>
        <dbReference type="ARBA" id="ARBA00023172"/>
    </source>
</evidence>
<dbReference type="Proteomes" id="UP000094793">
    <property type="component" value="Chromosome"/>
</dbReference>
<dbReference type="Gene3D" id="1.10.150.130">
    <property type="match status" value="1"/>
</dbReference>
<keyword evidence="3 5" id="KW-0238">DNA-binding</keyword>
<evidence type="ECO:0000313" key="32">
    <source>
        <dbReference type="Proteomes" id="UP000217720"/>
    </source>
</evidence>
<evidence type="ECO:0000313" key="24">
    <source>
        <dbReference type="EMBL" id="AZT96955.1"/>
    </source>
</evidence>
<dbReference type="GO" id="GO:0015074">
    <property type="term" value="P:DNA integration"/>
    <property type="evidence" value="ECO:0007669"/>
    <property type="project" value="UniProtKB-KW"/>
</dbReference>
<dbReference type="EMBL" id="FXZG01000040">
    <property type="protein sequence ID" value="SMY02798.1"/>
    <property type="molecule type" value="Genomic_DNA"/>
</dbReference>
<dbReference type="EMBL" id="CP025334">
    <property type="protein sequence ID" value="AZT96955.1"/>
    <property type="molecule type" value="Genomic_DNA"/>
</dbReference>
<dbReference type="SUPFAM" id="SSF56349">
    <property type="entry name" value="DNA breaking-rejoining enzymes"/>
    <property type="match status" value="1"/>
</dbReference>
<dbReference type="PANTHER" id="PTHR30349:SF41">
    <property type="entry name" value="INTEGRASE_RECOMBINASE PROTEIN MJ0367-RELATED"/>
    <property type="match status" value="1"/>
</dbReference>
<evidence type="ECO:0000256" key="3">
    <source>
        <dbReference type="ARBA" id="ARBA00023125"/>
    </source>
</evidence>
<gene>
    <name evidence="30" type="ORF">BAUR920_03568</name>
    <name evidence="29" type="ORF">BAURA86_03085</name>
    <name evidence="8" type="ORF">BLSMQ_1141</name>
    <name evidence="9" type="ORF">BLSMQ_1165</name>
    <name evidence="10" type="ORF">BLSMQ_2741</name>
    <name evidence="28" type="ORF">CIK59_18415</name>
    <name evidence="27" type="ORF">CIK62_18015</name>
    <name evidence="26" type="ORF">CIK65_19145</name>
    <name evidence="25" type="ORF">CIK79_00400</name>
    <name evidence="11" type="ORF">CXR23_00680</name>
    <name evidence="12" type="ORF">CXR23_00770</name>
    <name evidence="13" type="ORF">CXR23_05890</name>
    <name evidence="14" type="ORF">CXR23_05970</name>
    <name evidence="15" type="ORF">CXR23_06140</name>
    <name evidence="16" type="ORF">CXR23_06215</name>
    <name evidence="17" type="ORF">CXR23_07080</name>
    <name evidence="18" type="ORF">CXR23_07670</name>
    <name evidence="19" type="ORF">CXR23_07720</name>
    <name evidence="20" type="ORF">CXR23_09615</name>
    <name evidence="21" type="ORF">CXR23_10335</name>
    <name evidence="22" type="ORF">CXR23_12525</name>
    <name evidence="23" type="ORF">CXR23_12875</name>
    <name evidence="24" type="ORF">CXR27_08010</name>
</gene>
<dbReference type="EMBL" id="CP025330">
    <property type="protein sequence ID" value="AZT93369.1"/>
    <property type="molecule type" value="Genomic_DNA"/>
</dbReference>
<accession>A0A2A3ZKM3</accession>
<dbReference type="InterPro" id="IPR004107">
    <property type="entry name" value="Integrase_SAM-like_N"/>
</dbReference>
<dbReference type="EMBL" id="CP025330">
    <property type="protein sequence ID" value="AZT93035.1"/>
    <property type="molecule type" value="Genomic_DNA"/>
</dbReference>
<evidence type="ECO:0000256" key="1">
    <source>
        <dbReference type="ARBA" id="ARBA00008857"/>
    </source>
</evidence>
<name>A0A1D7W5W2_BREAU</name>
<keyword evidence="2" id="KW-0229">DNA integration</keyword>
<dbReference type="EMBL" id="CP017150">
    <property type="protein sequence ID" value="AOP54447.1"/>
    <property type="molecule type" value="Genomic_DNA"/>
</dbReference>
<feature type="domain" description="Tyr recombinase" evidence="6">
    <location>
        <begin position="210"/>
        <end position="392"/>
    </location>
</feature>
<dbReference type="InterPro" id="IPR013762">
    <property type="entry name" value="Integrase-like_cat_sf"/>
</dbReference>
<accession>A0A1D7W5W2</accession>
<dbReference type="OrthoDB" id="9802329at2"/>
<reference evidence="38 39" key="6">
    <citation type="submission" date="2017-12" db="EMBL/GenBank/DDBJ databases">
        <authorList>
            <person name="Levesque S."/>
        </authorList>
    </citation>
    <scope>NUCLEOTIDE SEQUENCE [LARGE SCALE GENOMIC DNA]</scope>
    <source>
        <strain evidence="11 39">SMQ-1417</strain>
        <strain evidence="24 38">SMQ-1420</strain>
    </source>
</reference>
<dbReference type="PROSITE" id="PS51900">
    <property type="entry name" value="CB"/>
    <property type="match status" value="1"/>
</dbReference>
<evidence type="ECO:0000313" key="22">
    <source>
        <dbReference type="EMBL" id="AZT93866.1"/>
    </source>
</evidence>
<reference evidence="10" key="1">
    <citation type="submission" date="2016-09" db="EMBL/GenBank/DDBJ databases">
        <title>Complete Genome Sequence of Brevibacterium aurantiacum SMQ-1335.</title>
        <authorList>
            <person name="de Melo A.G."/>
            <person name="Labrie S.J."/>
            <person name="Dumaresq J."/>
            <person name="Roberts R.J."/>
            <person name="Tremblay D.M."/>
            <person name="Moineau S."/>
        </authorList>
    </citation>
    <scope>NUCLEOTIDE SEQUENCE</scope>
    <source>
        <strain evidence="10">SMQ-1335</strain>
    </source>
</reference>
<organism evidence="10 31">
    <name type="scientific">Brevibacterium aurantiacum</name>
    <dbReference type="NCBI Taxonomy" id="273384"/>
    <lineage>
        <taxon>Bacteria</taxon>
        <taxon>Bacillati</taxon>
        <taxon>Actinomycetota</taxon>
        <taxon>Actinomycetes</taxon>
        <taxon>Micrococcales</taxon>
        <taxon>Brevibacteriaceae</taxon>
        <taxon>Brevibacterium</taxon>
    </lineage>
</organism>
<evidence type="ECO:0000313" key="17">
    <source>
        <dbReference type="EMBL" id="AZT92932.1"/>
    </source>
</evidence>
<evidence type="ECO:0000259" key="6">
    <source>
        <dbReference type="PROSITE" id="PS51898"/>
    </source>
</evidence>
<dbReference type="EMBL" id="NRHA01000036">
    <property type="protein sequence ID" value="PCC52098.1"/>
    <property type="molecule type" value="Genomic_DNA"/>
</dbReference>
<evidence type="ECO:0000313" key="35">
    <source>
        <dbReference type="Proteomes" id="UP000218620"/>
    </source>
</evidence>
<evidence type="ECO:0000313" key="27">
    <source>
        <dbReference type="EMBL" id="PCC48534.1"/>
    </source>
</evidence>
<dbReference type="EMBL" id="CP025330">
    <property type="protein sequence ID" value="AZT93866.1"/>
    <property type="molecule type" value="Genomic_DNA"/>
</dbReference>
<dbReference type="EMBL" id="CP025330">
    <property type="protein sequence ID" value="AZT93924.1"/>
    <property type="molecule type" value="Genomic_DNA"/>
</dbReference>
<dbReference type="Proteomes" id="UP000282731">
    <property type="component" value="Chromosome"/>
</dbReference>
<dbReference type="EMBL" id="FXZI01000012">
    <property type="protein sequence ID" value="SMY01603.1"/>
    <property type="molecule type" value="Genomic_DNA"/>
</dbReference>
<evidence type="ECO:0000313" key="9">
    <source>
        <dbReference type="EMBL" id="AOP52877.1"/>
    </source>
</evidence>
<reference evidence="29 37" key="5">
    <citation type="submission" date="2017-03" db="EMBL/GenBank/DDBJ databases">
        <authorList>
            <person name="Afonso C.L."/>
            <person name="Miller P.J."/>
            <person name="Scott M.A."/>
            <person name="Spackman E."/>
            <person name="Goraichik I."/>
            <person name="Dimitrov K.M."/>
            <person name="Suarez D.L."/>
            <person name="Swayne D.E."/>
        </authorList>
    </citation>
    <scope>NUCLEOTIDE SEQUENCE [LARGE SCALE GENOMIC DNA]</scope>
    <source>
        <strain evidence="29">8</strain>
        <strain evidence="37">8(6)</strain>
        <strain evidence="30">CNRZ 920</strain>
    </source>
</reference>
<dbReference type="AlphaFoldDB" id="A0A1D7W5W2"/>
<accession>A0A2H1KP65</accession>
<dbReference type="Proteomes" id="UP000217881">
    <property type="component" value="Unassembled WGS sequence"/>
</dbReference>
<dbReference type="PANTHER" id="PTHR30349">
    <property type="entry name" value="PHAGE INTEGRASE-RELATED"/>
    <property type="match status" value="1"/>
</dbReference>
<evidence type="ECO:0000256" key="5">
    <source>
        <dbReference type="PROSITE-ProRule" id="PRU01248"/>
    </source>
</evidence>
<evidence type="ECO:0000313" key="19">
    <source>
        <dbReference type="EMBL" id="AZT93044.1"/>
    </source>
</evidence>
<evidence type="ECO:0000313" key="23">
    <source>
        <dbReference type="EMBL" id="AZT93924.1"/>
    </source>
</evidence>
<evidence type="ECO:0000313" key="31">
    <source>
        <dbReference type="Proteomes" id="UP000094793"/>
    </source>
</evidence>
<evidence type="ECO:0000313" key="12">
    <source>
        <dbReference type="EMBL" id="AZT91857.1"/>
    </source>
</evidence>
<proteinExistence type="inferred from homology"/>
<dbReference type="EMBL" id="NRGQ01000063">
    <property type="protein sequence ID" value="PCC41155.1"/>
    <property type="molecule type" value="Genomic_DNA"/>
</dbReference>
<protein>
    <submittedName>
        <fullName evidence="11">Integrase</fullName>
    </submittedName>
    <submittedName>
        <fullName evidence="10">Mobile element protein</fullName>
    </submittedName>
    <submittedName>
        <fullName evidence="29">Site-specific recombinase XerD</fullName>
    </submittedName>
</protein>
<evidence type="ECO:0000313" key="8">
    <source>
        <dbReference type="EMBL" id="AOP52853.1"/>
    </source>
</evidence>
<dbReference type="Proteomes" id="UP000234300">
    <property type="component" value="Unassembled WGS sequence"/>
</dbReference>
<dbReference type="EMBL" id="CP025330">
    <property type="protein sequence ID" value="AZT92780.1"/>
    <property type="molecule type" value="Genomic_DNA"/>
</dbReference>